<dbReference type="GO" id="GO:0016491">
    <property type="term" value="F:oxidoreductase activity"/>
    <property type="evidence" value="ECO:0007669"/>
    <property type="project" value="InterPro"/>
</dbReference>
<evidence type="ECO:0000256" key="11">
    <source>
        <dbReference type="HAMAP-Rule" id="MF_00354"/>
    </source>
</evidence>
<dbReference type="EMBL" id="AQQY01000006">
    <property type="protein sequence ID" value="KCV81749.1"/>
    <property type="molecule type" value="Genomic_DNA"/>
</dbReference>
<feature type="binding site" evidence="11">
    <location>
        <position position="222"/>
    </location>
    <ligand>
        <name>FMN</name>
        <dbReference type="ChEBI" id="CHEBI:58210"/>
    </ligand>
</feature>
<evidence type="ECO:0000313" key="13">
    <source>
        <dbReference type="EMBL" id="KCV81749.1"/>
    </source>
</evidence>
<name>A0A058ZJH8_9RHOB</name>
<evidence type="ECO:0000259" key="12">
    <source>
        <dbReference type="Pfam" id="PF01070"/>
    </source>
</evidence>
<protein>
    <recommendedName>
        <fullName evidence="11">Isopentenyl-diphosphate delta-isomerase</fullName>
        <shortName evidence="11">IPP isomerase</shortName>
        <ecNumber evidence="11">5.3.3.2</ecNumber>
    </recommendedName>
    <alternativeName>
        <fullName evidence="11">Isopentenyl diphosphate:dimethylallyl diphosphate isomerase</fullName>
    </alternativeName>
    <alternativeName>
        <fullName evidence="11">Isopentenyl pyrophosphate isomerase</fullName>
    </alternativeName>
    <alternativeName>
        <fullName evidence="11">Type 2 isopentenyl diphosphate isomerase</fullName>
        <shortName evidence="11">IDI-2</shortName>
    </alternativeName>
</protein>
<evidence type="ECO:0000256" key="7">
    <source>
        <dbReference type="ARBA" id="ARBA00022857"/>
    </source>
</evidence>
<feature type="binding site" evidence="11">
    <location>
        <position position="125"/>
    </location>
    <ligand>
        <name>FMN</name>
        <dbReference type="ChEBI" id="CHEBI:58210"/>
    </ligand>
</feature>
<evidence type="ECO:0000256" key="1">
    <source>
        <dbReference type="ARBA" id="ARBA00001917"/>
    </source>
</evidence>
<keyword evidence="9 11" id="KW-0413">Isomerase</keyword>
<gene>
    <name evidence="11" type="primary">fni</name>
    <name evidence="13" type="ORF">ATO10_10400</name>
</gene>
<evidence type="ECO:0000256" key="10">
    <source>
        <dbReference type="ARBA" id="ARBA00025810"/>
    </source>
</evidence>
<comment type="catalytic activity">
    <reaction evidence="11">
        <text>isopentenyl diphosphate = dimethylallyl diphosphate</text>
        <dbReference type="Rhea" id="RHEA:23284"/>
        <dbReference type="ChEBI" id="CHEBI:57623"/>
        <dbReference type="ChEBI" id="CHEBI:128769"/>
        <dbReference type="EC" id="5.3.3.2"/>
    </reaction>
</comment>
<sequence length="344" mass="37102">MADQINSRKEDHLRAIERDADIERHASGFDAIRLTHRALPELDFDAIDTRVSFIGKELSMPLLISSMTGGDSDEILRINRNLAEAAEECGVAMAVGSQRVMFSTPAARKSFALRDYAPTTVLLGNIGAVQLNKGFGADECQQAVDVLQADGLYLHLNPLQEAIQPEGDRDFSGLARKIAKLVPQMDVPILLKEVGAGLSPADIVRGLQAGIRHFDVAGRGGTSWSRIEYHRRKDDADDLGLVFQDWGLTTVEALTAAKTTLETGGHDATLIASGGLRNGVDMAKAILLGADICGIAAPFLAAAQDSRGAVINQINALHREFRTAMFLLGCTNCDELRRCDGLLK</sequence>
<dbReference type="Proteomes" id="UP000024836">
    <property type="component" value="Unassembled WGS sequence"/>
</dbReference>
<evidence type="ECO:0000256" key="2">
    <source>
        <dbReference type="ARBA" id="ARBA00022490"/>
    </source>
</evidence>
<dbReference type="Pfam" id="PF01070">
    <property type="entry name" value="FMN_dh"/>
    <property type="match status" value="2"/>
</dbReference>
<dbReference type="GO" id="GO:0000287">
    <property type="term" value="F:magnesium ion binding"/>
    <property type="evidence" value="ECO:0007669"/>
    <property type="project" value="UniProtKB-UniRule"/>
</dbReference>
<feature type="binding site" evidence="11">
    <location>
        <begin position="66"/>
        <end position="68"/>
    </location>
    <ligand>
        <name>FMN</name>
        <dbReference type="ChEBI" id="CHEBI:58210"/>
    </ligand>
</feature>
<feature type="binding site" evidence="11">
    <location>
        <position position="97"/>
    </location>
    <ligand>
        <name>FMN</name>
        <dbReference type="ChEBI" id="CHEBI:58210"/>
    </ligand>
</feature>
<evidence type="ECO:0000256" key="6">
    <source>
        <dbReference type="ARBA" id="ARBA00022842"/>
    </source>
</evidence>
<dbReference type="STRING" id="1461693.ATO10_10400"/>
<feature type="binding site" evidence="11">
    <location>
        <position position="161"/>
    </location>
    <ligand>
        <name>Mg(2+)</name>
        <dbReference type="ChEBI" id="CHEBI:18420"/>
    </ligand>
</feature>
<organism evidence="13 14">
    <name type="scientific">Actibacterium atlanticum</name>
    <dbReference type="NCBI Taxonomy" id="1461693"/>
    <lineage>
        <taxon>Bacteria</taxon>
        <taxon>Pseudomonadati</taxon>
        <taxon>Pseudomonadota</taxon>
        <taxon>Alphaproteobacteria</taxon>
        <taxon>Rhodobacterales</taxon>
        <taxon>Roseobacteraceae</taxon>
        <taxon>Actibacterium</taxon>
    </lineage>
</organism>
<dbReference type="GO" id="GO:0008299">
    <property type="term" value="P:isoprenoid biosynthetic process"/>
    <property type="evidence" value="ECO:0007669"/>
    <property type="project" value="UniProtKB-UniRule"/>
</dbReference>
<keyword evidence="3 11" id="KW-0285">Flavoprotein</keyword>
<dbReference type="GO" id="GO:0010181">
    <property type="term" value="F:FMN binding"/>
    <property type="evidence" value="ECO:0007669"/>
    <property type="project" value="UniProtKB-UniRule"/>
</dbReference>
<keyword evidence="4 11" id="KW-0288">FMN</keyword>
<proteinExistence type="inferred from homology"/>
<dbReference type="GO" id="GO:0005737">
    <property type="term" value="C:cytoplasm"/>
    <property type="evidence" value="ECO:0007669"/>
    <property type="project" value="UniProtKB-SubCell"/>
</dbReference>
<keyword evidence="14" id="KW-1185">Reference proteome</keyword>
<dbReference type="InterPro" id="IPR011179">
    <property type="entry name" value="IPdP_isomerase"/>
</dbReference>
<dbReference type="NCBIfam" id="TIGR02151">
    <property type="entry name" value="IPP_isom_2"/>
    <property type="match status" value="1"/>
</dbReference>
<dbReference type="EC" id="5.3.3.2" evidence="11"/>
<feature type="binding site" evidence="11">
    <location>
        <begin position="97"/>
        <end position="99"/>
    </location>
    <ligand>
        <name>substrate</name>
    </ligand>
</feature>
<dbReference type="OrthoDB" id="9795032at2"/>
<dbReference type="InterPro" id="IPR000262">
    <property type="entry name" value="FMN-dep_DH"/>
</dbReference>
<dbReference type="PATRIC" id="fig|1461693.3.peg.2105"/>
<dbReference type="PANTHER" id="PTHR43665">
    <property type="entry name" value="ISOPENTENYL-DIPHOSPHATE DELTA-ISOMERASE"/>
    <property type="match status" value="1"/>
</dbReference>
<feature type="binding site" evidence="11">
    <location>
        <begin position="275"/>
        <end position="277"/>
    </location>
    <ligand>
        <name>FMN</name>
        <dbReference type="ChEBI" id="CHEBI:58210"/>
    </ligand>
</feature>
<comment type="function">
    <text evidence="11">Involved in the biosynthesis of isoprenoids. Catalyzes the 1,3-allylic rearrangement of the homoallylic substrate isopentenyl (IPP) to its allylic isomer, dimethylallyl diphosphate (DMAPP).</text>
</comment>
<evidence type="ECO:0000256" key="4">
    <source>
        <dbReference type="ARBA" id="ARBA00022643"/>
    </source>
</evidence>
<evidence type="ECO:0000256" key="3">
    <source>
        <dbReference type="ARBA" id="ARBA00022630"/>
    </source>
</evidence>
<feature type="binding site" evidence="11">
    <location>
        <position position="192"/>
    </location>
    <ligand>
        <name>FMN</name>
        <dbReference type="ChEBI" id="CHEBI:58210"/>
    </ligand>
</feature>
<keyword evidence="2 11" id="KW-0963">Cytoplasm</keyword>
<dbReference type="RefSeq" id="WP_035251221.1">
    <property type="nucleotide sequence ID" value="NZ_AQQY01000006.1"/>
</dbReference>
<dbReference type="PANTHER" id="PTHR43665:SF1">
    <property type="entry name" value="ISOPENTENYL-DIPHOSPHATE DELTA-ISOMERASE"/>
    <property type="match status" value="1"/>
</dbReference>
<dbReference type="SUPFAM" id="SSF51395">
    <property type="entry name" value="FMN-linked oxidoreductases"/>
    <property type="match status" value="1"/>
</dbReference>
<reference evidence="13 14" key="1">
    <citation type="submission" date="2013-04" db="EMBL/GenBank/DDBJ databases">
        <title>Shimia sp. 22II-S11-Z10 Genome Sequencing.</title>
        <authorList>
            <person name="Lai Q."/>
            <person name="Li G."/>
            <person name="Shao Z."/>
        </authorList>
    </citation>
    <scope>NUCLEOTIDE SEQUENCE [LARGE SCALE GENOMIC DNA]</scope>
    <source>
        <strain evidence="14">22II-S11-Z10</strain>
    </source>
</reference>
<feature type="domain" description="FMN-dependent dehydrogenase" evidence="12">
    <location>
        <begin position="176"/>
        <end position="338"/>
    </location>
</feature>
<feature type="binding site" evidence="11">
    <location>
        <position position="65"/>
    </location>
    <ligand>
        <name>FMN</name>
        <dbReference type="ChEBI" id="CHEBI:58210"/>
    </ligand>
</feature>
<comment type="similarity">
    <text evidence="11">Belongs to the IPP isomerase type 2 family.</text>
</comment>
<comment type="cofactor">
    <cofactor evidence="11">
        <name>NADPH</name>
        <dbReference type="ChEBI" id="CHEBI:57783"/>
    </cofactor>
</comment>
<feature type="binding site" evidence="11">
    <location>
        <begin position="8"/>
        <end position="9"/>
    </location>
    <ligand>
        <name>substrate</name>
    </ligand>
</feature>
<keyword evidence="6 11" id="KW-0460">Magnesium</keyword>
<comment type="subunit">
    <text evidence="10 11">Homooctamer. Dimer of tetramers.</text>
</comment>
<dbReference type="Gene3D" id="3.20.20.70">
    <property type="entry name" value="Aldolase class I"/>
    <property type="match status" value="1"/>
</dbReference>
<feature type="binding site" evidence="11">
    <location>
        <begin position="296"/>
        <end position="297"/>
    </location>
    <ligand>
        <name>FMN</name>
        <dbReference type="ChEBI" id="CHEBI:58210"/>
    </ligand>
</feature>
<dbReference type="InterPro" id="IPR013785">
    <property type="entry name" value="Aldolase_TIM"/>
</dbReference>
<comment type="caution">
    <text evidence="11">Lacks conserved residue(s) required for the propagation of feature annotation.</text>
</comment>
<dbReference type="GO" id="GO:0070402">
    <property type="term" value="F:NADPH binding"/>
    <property type="evidence" value="ECO:0007669"/>
    <property type="project" value="UniProtKB-UniRule"/>
</dbReference>
<dbReference type="HAMAP" id="MF_00354">
    <property type="entry name" value="Idi_2"/>
    <property type="match status" value="1"/>
</dbReference>
<keyword evidence="5 11" id="KW-0479">Metal-binding</keyword>
<comment type="cofactor">
    <cofactor evidence="11">
        <name>Mg(2+)</name>
        <dbReference type="ChEBI" id="CHEBI:18420"/>
    </cofactor>
</comment>
<feature type="binding site" evidence="11">
    <location>
        <position position="160"/>
    </location>
    <ligand>
        <name>substrate</name>
    </ligand>
</feature>
<keyword evidence="7 11" id="KW-0521">NADP</keyword>
<feature type="domain" description="FMN-dependent dehydrogenase" evidence="12">
    <location>
        <begin position="18"/>
        <end position="98"/>
    </location>
</feature>
<dbReference type="PIRSF" id="PIRSF003314">
    <property type="entry name" value="IPP_isomerase"/>
    <property type="match status" value="1"/>
</dbReference>
<comment type="subcellular location">
    <subcellularLocation>
        <location evidence="11">Cytoplasm</location>
    </subcellularLocation>
</comment>
<comment type="cofactor">
    <cofactor evidence="1 11">
        <name>FMN</name>
        <dbReference type="ChEBI" id="CHEBI:58210"/>
    </cofactor>
</comment>
<dbReference type="GO" id="GO:0004452">
    <property type="term" value="F:isopentenyl-diphosphate delta-isomerase activity"/>
    <property type="evidence" value="ECO:0007669"/>
    <property type="project" value="UniProtKB-UniRule"/>
</dbReference>
<evidence type="ECO:0000256" key="5">
    <source>
        <dbReference type="ARBA" id="ARBA00022723"/>
    </source>
</evidence>
<dbReference type="CDD" id="cd02811">
    <property type="entry name" value="IDI-2_FMN"/>
    <property type="match status" value="1"/>
</dbReference>
<dbReference type="eggNOG" id="COG1304">
    <property type="taxonomic scope" value="Bacteria"/>
</dbReference>
<dbReference type="AlphaFoldDB" id="A0A058ZJH8"/>
<evidence type="ECO:0000256" key="8">
    <source>
        <dbReference type="ARBA" id="ARBA00023229"/>
    </source>
</evidence>
<accession>A0A058ZJH8</accession>
<evidence type="ECO:0000256" key="9">
    <source>
        <dbReference type="ARBA" id="ARBA00023235"/>
    </source>
</evidence>
<comment type="caution">
    <text evidence="13">The sequence shown here is derived from an EMBL/GenBank/DDBJ whole genome shotgun (WGS) entry which is preliminary data.</text>
</comment>
<keyword evidence="8 11" id="KW-0414">Isoprene biosynthesis</keyword>
<evidence type="ECO:0000313" key="14">
    <source>
        <dbReference type="Proteomes" id="UP000024836"/>
    </source>
</evidence>